<protein>
    <submittedName>
        <fullName evidence="1">Uncharacterized protein</fullName>
    </submittedName>
</protein>
<accession>A0A173V998</accession>
<sequence length="59" mass="6138">MKKAAKKLLTFVMAAAMLIGSVPMSAFAADTDDSSGSNADVASTGTEMETFRTRFGSKS</sequence>
<gene>
    <name evidence="1" type="ORF">ERS852448_02579</name>
</gene>
<dbReference type="Proteomes" id="UP000095492">
    <property type="component" value="Unassembled WGS sequence"/>
</dbReference>
<organism evidence="1 2">
    <name type="scientific">Eubacterium ramulus</name>
    <dbReference type="NCBI Taxonomy" id="39490"/>
    <lineage>
        <taxon>Bacteria</taxon>
        <taxon>Bacillati</taxon>
        <taxon>Bacillota</taxon>
        <taxon>Clostridia</taxon>
        <taxon>Eubacteriales</taxon>
        <taxon>Eubacteriaceae</taxon>
        <taxon>Eubacterium</taxon>
    </lineage>
</organism>
<reference evidence="1 2" key="1">
    <citation type="submission" date="2015-09" db="EMBL/GenBank/DDBJ databases">
        <authorList>
            <consortium name="Pathogen Informatics"/>
        </authorList>
    </citation>
    <scope>NUCLEOTIDE SEQUENCE [LARGE SCALE GENOMIC DNA]</scope>
    <source>
        <strain evidence="1 2">2789STDY5608891</strain>
    </source>
</reference>
<dbReference type="GeneID" id="97390186"/>
<proteinExistence type="predicted"/>
<dbReference type="RefSeq" id="WP_055290847.1">
    <property type="nucleotide sequence ID" value="NZ_CP173382.1"/>
</dbReference>
<evidence type="ECO:0000313" key="1">
    <source>
        <dbReference type="EMBL" id="CUN22725.1"/>
    </source>
</evidence>
<dbReference type="EMBL" id="CYYA01000022">
    <property type="protein sequence ID" value="CUN22725.1"/>
    <property type="molecule type" value="Genomic_DNA"/>
</dbReference>
<dbReference type="AlphaFoldDB" id="A0A173V998"/>
<evidence type="ECO:0000313" key="2">
    <source>
        <dbReference type="Proteomes" id="UP000095492"/>
    </source>
</evidence>
<name>A0A173V998_EUBRA</name>